<reference evidence="1 2" key="1">
    <citation type="submission" date="2010-08" db="EMBL/GenBank/DDBJ databases">
        <authorList>
            <person name="Weinstock G."/>
            <person name="Sodergren E."/>
            <person name="Clifton S."/>
            <person name="Fulton L."/>
            <person name="Fulton B."/>
            <person name="Courtney L."/>
            <person name="Fronick C."/>
            <person name="Harrison M."/>
            <person name="Strong C."/>
            <person name="Farmer C."/>
            <person name="Delahaunty K."/>
            <person name="Markovic C."/>
            <person name="Hall O."/>
            <person name="Minx P."/>
            <person name="Tomlinson C."/>
            <person name="Mitreva M."/>
            <person name="Hou S."/>
            <person name="Chen J."/>
            <person name="Wollam A."/>
            <person name="Pepin K.H."/>
            <person name="Johnson M."/>
            <person name="Bhonagiri V."/>
            <person name="Zhang X."/>
            <person name="Suruliraj S."/>
            <person name="Warren W."/>
            <person name="Chinwalla A."/>
            <person name="Mardis E.R."/>
            <person name="Wilson R.K."/>
        </authorList>
    </citation>
    <scope>NUCLEOTIDE SEQUENCE [LARGE SCALE GENOMIC DNA]</scope>
    <source>
        <strain evidence="1 2">F0359</strain>
    </source>
</reference>
<dbReference type="PROSITE" id="PS51273">
    <property type="entry name" value="GATASE_TYPE_1"/>
    <property type="match status" value="1"/>
</dbReference>
<gene>
    <name evidence="1" type="ORF">HMPREF9429_00308</name>
</gene>
<protein>
    <submittedName>
        <fullName evidence="1">Peptidase C26</fullName>
    </submittedName>
</protein>
<sequence length="242" mass="26963">MSRPLIGVSGSIIRDNGGAYVDLRRAYVNDNYLKSVERSGGIPVILPFTENDEVVCELMEHVDGLILSGGHDVSPLAYGEEPLQGLGDIWPERDHFDMMLLKEAERRNLPVFAICRGMQVLNVYRGGSLYQDLKYAKVQMKHSQGQTPGLATHTIEIEADSRLAEILGVTTCVVNSHHHQTVHREGKNLRITARAKDGTIEALEDPSRSWFIACQYHPEMMAFKDKRAQALFDSFVAAAKKG</sequence>
<name>E2ZA49_9FIRM</name>
<dbReference type="CDD" id="cd01745">
    <property type="entry name" value="GATase1_2"/>
    <property type="match status" value="1"/>
</dbReference>
<dbReference type="InterPro" id="IPR029062">
    <property type="entry name" value="Class_I_gatase-like"/>
</dbReference>
<dbReference type="OrthoDB" id="9813383at2"/>
<dbReference type="Pfam" id="PF07722">
    <property type="entry name" value="Peptidase_C26"/>
    <property type="match status" value="1"/>
</dbReference>
<dbReference type="eggNOG" id="COG2071">
    <property type="taxonomic scope" value="Bacteria"/>
</dbReference>
<keyword evidence="2" id="KW-1185">Reference proteome</keyword>
<dbReference type="GO" id="GO:0033969">
    <property type="term" value="F:gamma-glutamyl-gamma-aminobutyrate hydrolase activity"/>
    <property type="evidence" value="ECO:0007669"/>
    <property type="project" value="TreeGrafter"/>
</dbReference>
<organism evidence="1 2">
    <name type="scientific">Megasphaera micronuciformis F0359</name>
    <dbReference type="NCBI Taxonomy" id="706434"/>
    <lineage>
        <taxon>Bacteria</taxon>
        <taxon>Bacillati</taxon>
        <taxon>Bacillota</taxon>
        <taxon>Negativicutes</taxon>
        <taxon>Veillonellales</taxon>
        <taxon>Veillonellaceae</taxon>
        <taxon>Megasphaera</taxon>
    </lineage>
</organism>
<dbReference type="STRING" id="706434.HMPREF9429_00308"/>
<proteinExistence type="predicted"/>
<dbReference type="Gene3D" id="3.40.50.880">
    <property type="match status" value="1"/>
</dbReference>
<dbReference type="HOGENOM" id="CLU_030756_2_1_9"/>
<dbReference type="Proteomes" id="UP000003195">
    <property type="component" value="Unassembled WGS sequence"/>
</dbReference>
<dbReference type="GO" id="GO:0006598">
    <property type="term" value="P:polyamine catabolic process"/>
    <property type="evidence" value="ECO:0007669"/>
    <property type="project" value="TreeGrafter"/>
</dbReference>
<dbReference type="InterPro" id="IPR011697">
    <property type="entry name" value="Peptidase_C26"/>
</dbReference>
<evidence type="ECO:0000313" key="2">
    <source>
        <dbReference type="Proteomes" id="UP000003195"/>
    </source>
</evidence>
<dbReference type="FunFam" id="3.40.50.880:FF:000030">
    <property type="entry name" value="Gamma-glutamyl-gamma-aminobutyrate hydrolase PuuD"/>
    <property type="match status" value="1"/>
</dbReference>
<comment type="caution">
    <text evidence="1">The sequence shown here is derived from an EMBL/GenBank/DDBJ whole genome shotgun (WGS) entry which is preliminary data.</text>
</comment>
<evidence type="ECO:0000313" key="1">
    <source>
        <dbReference type="EMBL" id="EFQ04811.1"/>
    </source>
</evidence>
<accession>E2ZA49</accession>
<dbReference type="PANTHER" id="PTHR43235">
    <property type="entry name" value="GLUTAMINE AMIDOTRANSFERASE PB2B2.05-RELATED"/>
    <property type="match status" value="1"/>
</dbReference>
<dbReference type="GO" id="GO:0005829">
    <property type="term" value="C:cytosol"/>
    <property type="evidence" value="ECO:0007669"/>
    <property type="project" value="TreeGrafter"/>
</dbReference>
<dbReference type="SUPFAM" id="SSF52317">
    <property type="entry name" value="Class I glutamine amidotransferase-like"/>
    <property type="match status" value="1"/>
</dbReference>
<dbReference type="PANTHER" id="PTHR43235:SF1">
    <property type="entry name" value="GLUTAMINE AMIDOTRANSFERASE PB2B2.05-RELATED"/>
    <property type="match status" value="1"/>
</dbReference>
<dbReference type="AlphaFoldDB" id="E2ZA49"/>
<dbReference type="RefSeq" id="WP_006941108.1">
    <property type="nucleotide sequence ID" value="NZ_GL538184.1"/>
</dbReference>
<dbReference type="InterPro" id="IPR044668">
    <property type="entry name" value="PuuD-like"/>
</dbReference>
<dbReference type="EMBL" id="AECS01000010">
    <property type="protein sequence ID" value="EFQ04811.1"/>
    <property type="molecule type" value="Genomic_DNA"/>
</dbReference>